<accession>A0A6C0JT29</accession>
<dbReference type="EMBL" id="MN740668">
    <property type="protein sequence ID" value="QHU06834.1"/>
    <property type="molecule type" value="Genomic_DNA"/>
</dbReference>
<reference evidence="1" key="1">
    <citation type="journal article" date="2020" name="Nature">
        <title>Giant virus diversity and host interactions through global metagenomics.</title>
        <authorList>
            <person name="Schulz F."/>
            <person name="Roux S."/>
            <person name="Paez-Espino D."/>
            <person name="Jungbluth S."/>
            <person name="Walsh D.A."/>
            <person name="Denef V.J."/>
            <person name="McMahon K.D."/>
            <person name="Konstantinidis K.T."/>
            <person name="Eloe-Fadrosh E.A."/>
            <person name="Kyrpides N.C."/>
            <person name="Woyke T."/>
        </authorList>
    </citation>
    <scope>NUCLEOTIDE SEQUENCE</scope>
    <source>
        <strain evidence="1">GVMAG-S-1038524-41</strain>
    </source>
</reference>
<dbReference type="AlphaFoldDB" id="A0A6C0JT29"/>
<name>A0A6C0JT29_9ZZZZ</name>
<protein>
    <submittedName>
        <fullName evidence="1">Uncharacterized protein</fullName>
    </submittedName>
</protein>
<evidence type="ECO:0000313" key="1">
    <source>
        <dbReference type="EMBL" id="QHU06834.1"/>
    </source>
</evidence>
<sequence>MISFFFISDAIYCTELVYLALRSIDSNLSFDLGLFPTVGGLLQSTTFRANSFIKSLGIGKIVPILEWSYENVSTTDVDVRSLINDTIDPLETSEKSRFLFELTKLAYPFNKDRVLLVQKKQAIKKSCIPNRKLRMNRDDYNIQPKGDLVEIMGDFPFRVFRDEVTLEVYVRVKQSSNLLHCPCIWTKLVSFDCVHGIP</sequence>
<proteinExistence type="predicted"/>
<organism evidence="1">
    <name type="scientific">viral metagenome</name>
    <dbReference type="NCBI Taxonomy" id="1070528"/>
    <lineage>
        <taxon>unclassified sequences</taxon>
        <taxon>metagenomes</taxon>
        <taxon>organismal metagenomes</taxon>
    </lineage>
</organism>